<protein>
    <submittedName>
        <fullName evidence="1">DUF6348 family protein</fullName>
    </submittedName>
</protein>
<organism evidence="1 2">
    <name type="scientific">Hymenobacter nitidus</name>
    <dbReference type="NCBI Taxonomy" id="2880929"/>
    <lineage>
        <taxon>Bacteria</taxon>
        <taxon>Pseudomonadati</taxon>
        <taxon>Bacteroidota</taxon>
        <taxon>Cytophagia</taxon>
        <taxon>Cytophagales</taxon>
        <taxon>Hymenobacteraceae</taxon>
        <taxon>Hymenobacter</taxon>
    </lineage>
</organism>
<reference evidence="1" key="1">
    <citation type="submission" date="2021-10" db="EMBL/GenBank/DDBJ databases">
        <authorList>
            <person name="Dean J.D."/>
            <person name="Kim M.K."/>
            <person name="Newey C.N."/>
            <person name="Stoker T.S."/>
            <person name="Thompson D.W."/>
            <person name="Grose J.H."/>
        </authorList>
    </citation>
    <scope>NUCLEOTIDE SEQUENCE</scope>
    <source>
        <strain evidence="1">BT635</strain>
    </source>
</reference>
<keyword evidence="2" id="KW-1185">Reference proteome</keyword>
<dbReference type="InterPro" id="IPR045929">
    <property type="entry name" value="DUF6348"/>
</dbReference>
<name>A0ABS8AB32_9BACT</name>
<dbReference type="Proteomes" id="UP001165297">
    <property type="component" value="Unassembled WGS sequence"/>
</dbReference>
<gene>
    <name evidence="1" type="ORF">LGH70_08450</name>
</gene>
<accession>A0ABS8AB32</accession>
<sequence length="216" mass="24425">MSNVNSQLQSLFEQHSISTLAVDDKVLLLTRQPTLLQSRVMSRQFPNGATSQLDVRLFIKDLVLVESFGDVGETPEAALANNLANFAHNSLHVFLAALQAAEQNDQVTVEDWQINDFHWRAYIGNYGIKSTKGQLVPVPEELFPQLVGLVQSLPLTQDYHWFRFFVSSNDGQVSAPEVLFDNDPLPTAKLEFTNFTWPLTPDFYSIRLFLVLRKVS</sequence>
<dbReference type="Pfam" id="PF19875">
    <property type="entry name" value="DUF6348"/>
    <property type="match status" value="1"/>
</dbReference>
<evidence type="ECO:0000313" key="2">
    <source>
        <dbReference type="Proteomes" id="UP001165297"/>
    </source>
</evidence>
<proteinExistence type="predicted"/>
<evidence type="ECO:0000313" key="1">
    <source>
        <dbReference type="EMBL" id="MCB2377610.1"/>
    </source>
</evidence>
<comment type="caution">
    <text evidence="1">The sequence shown here is derived from an EMBL/GenBank/DDBJ whole genome shotgun (WGS) entry which is preliminary data.</text>
</comment>
<dbReference type="EMBL" id="JAJADQ010000004">
    <property type="protein sequence ID" value="MCB2377610.1"/>
    <property type="molecule type" value="Genomic_DNA"/>
</dbReference>